<comment type="caution">
    <text evidence="2">The sequence shown here is derived from an EMBL/GenBank/DDBJ whole genome shotgun (WGS) entry which is preliminary data.</text>
</comment>
<feature type="compositionally biased region" description="Polar residues" evidence="1">
    <location>
        <begin position="726"/>
        <end position="740"/>
    </location>
</feature>
<sequence>MDRLFRKRTVSTKEAHGIPVRSNSFSSDPVWPEKAALLRKKQKGKGVDNVEERPSRGASPAMKEAPKLELDYRNSLIFPGLSQRFSILLPSLSAIPASSLRDELASQRQRGGAGPALTEEEEELLIAELQDIEAYKNKYALSPLSDSSEWEGQPPLPSAFSLTSLASSASENESRRYRSGYSSSGMTSSSSTPNLLGTASPSSMSSSPPVISPPPTSTSFDSFATFGVSSSPTDERNAIRTKSYGFSGGSGMRDHDYIRRVKKSASNRNLSGSTSRSMSIRSDDSQDTAGRPELPQIAVGEANAYWAKGKKGMGSPTGSDRTATPTSGYASPPVLSNGMAKRHHSPSSSLSLNLPPPQPAPSAALPPVPANEPSVGRPQKQRKSMLQGLTPAQMRRISAALVEIGQGLQKGGGPVPMGVKEDEEETLHEPESSTRPSQERHRYLSNARSEGSEHSTGSSSVFPYHVSPTTSSFTTAIQPPSEPSSPPARPIPASPKSRDLQAHITPSHTDSSPIPQPNFTPSVPTQPLIIAEATRPVPILTPTKSRPVRHNSSLSTDSASPVASSIPRYIPGQPRPVGSVSGSVRSDDSSSSRSATPTNPHTQRVGGSNVSSSPNGGRNRSDSNPSPSRQLPVATRSTSLARSQSVQQSGSPNNNLSPPLSSHSQPSSSSGYPSKRGVAHTLSQRGVRRPNSPLVMANSRDDIAEADEHERGSGEVRIREVPSRRSVATSRSDSIGSSLHSPHPGSRPEIARAPSQQGFISSYPEAPEDYTTALGLDPRRRAASLSSIGSSYHGSNESGEGGFSSFADVPMTPEEQIGELRTLTGMEKEEFAEMQTRLVDRAKEEREALLGAMAERSFSPVPQVTASRSFPVDLRAMSPQPLPASRALSPPPLPTYRATTPDISAPRETPTSPVQLGNVITPIAAAGAVPTITDRRPAPPPPTSSPPAAAPSEAHDEISTPRTDLSPQGSGSQPRSGKTTTPGDDPEKIRDFEARIAAATAALHRTPTSGSGSKLERKNTKTGKGPMVIGTPRLLSSSVNLASKRLDPNSPEMAVDTHTAKALEHASGSSKKMSLRWRKLGFGKKGPSISSGEIFSPPLPQATSASTSPNLKTLEEPIALSAGQQVIMPAPGADLKDFKFPNSAASDRPIMPTMPSTGSGASTGTRSDLTSPPGTANPTTGLRQMMGKFRRGKSDEVGNLLASGSPIQGASQSSTAPSTASSTKASGHAPTASDDSAMAKFIAAGKAVGLNDAQLHEMLLANGMLQRSTTTGSARSAASQANTSGFSVASPSPLTPSSTTMASMPAVAAKAKEVEEEKEKGAGGGIFRALSRKKSKAGLAPKRPDEAGAEPAESRNKIVRRTLLLPEALPVTPQPNRSPNPNPSPNINLDSPTNISFGRKPSTRRKPIPLTQEDQRLVAGDSLRDRQTSQTSISTDASVGREGQTAGLGFLHPLSAQEGDVGASDTSGGSLYDLYGNADDNGSNPGNKGIEIMEYEDGRVVWGVIDALRDDEADESDYTQGGQHSRQTSYASSHLVSEANEVAAANGWKGSVAPLQLRHRERGSEPPLVRPETNLYFTSPTDIGDLIDQLSRDPGGNKGRIDFFPPSPDPTHTTHPSTSTSPLRAAPGQFEDAPSPPRKAAPSPIIIARTNNIPAGGFSPKRQKHIRQGGFGRPGGGSIGGNAGLGIGAAGASPSAASFTSSTQSGEPGSGKGVEDRLQALMDRLVSSGATRKV</sequence>
<feature type="compositionally biased region" description="Polar residues" evidence="1">
    <location>
        <begin position="550"/>
        <end position="563"/>
    </location>
</feature>
<feature type="region of interest" description="Disordered" evidence="1">
    <location>
        <begin position="1671"/>
        <end position="1717"/>
    </location>
</feature>
<feature type="compositionally biased region" description="Pro residues" evidence="1">
    <location>
        <begin position="938"/>
        <end position="949"/>
    </location>
</feature>
<feature type="compositionally biased region" description="Pro residues" evidence="1">
    <location>
        <begin position="480"/>
        <end position="493"/>
    </location>
</feature>
<feature type="compositionally biased region" description="Low complexity" evidence="1">
    <location>
        <begin position="1289"/>
        <end position="1309"/>
    </location>
</feature>
<dbReference type="GeneID" id="77729130"/>
<feature type="compositionally biased region" description="Basic and acidic residues" evidence="1">
    <location>
        <begin position="1342"/>
        <end position="1356"/>
    </location>
</feature>
<dbReference type="EMBL" id="JAKWFO010000008">
    <property type="protein sequence ID" value="KAI9633443.1"/>
    <property type="molecule type" value="Genomic_DNA"/>
</dbReference>
<feature type="region of interest" description="Disordered" evidence="1">
    <location>
        <begin position="1513"/>
        <end position="1532"/>
    </location>
</feature>
<feature type="compositionally biased region" description="Polar residues" evidence="1">
    <location>
        <begin position="635"/>
        <end position="646"/>
    </location>
</feature>
<feature type="compositionally biased region" description="Low complexity" evidence="1">
    <location>
        <begin position="1267"/>
        <end position="1281"/>
    </location>
</feature>
<feature type="compositionally biased region" description="Basic and acidic residues" evidence="1">
    <location>
        <begin position="985"/>
        <end position="994"/>
    </location>
</feature>
<feature type="compositionally biased region" description="Low complexity" evidence="1">
    <location>
        <begin position="604"/>
        <end position="629"/>
    </location>
</feature>
<feature type="compositionally biased region" description="Basic residues" evidence="1">
    <location>
        <begin position="1"/>
        <end position="10"/>
    </location>
</feature>
<feature type="compositionally biased region" description="Polar residues" evidence="1">
    <location>
        <begin position="1518"/>
        <end position="1532"/>
    </location>
</feature>
<feature type="region of interest" description="Disordered" evidence="1">
    <location>
        <begin position="1267"/>
        <end position="1441"/>
    </location>
</feature>
<feature type="compositionally biased region" description="Polar residues" evidence="1">
    <location>
        <begin position="467"/>
        <end position="478"/>
    </location>
</feature>
<feature type="compositionally biased region" description="Pro residues" evidence="1">
    <location>
        <begin position="1372"/>
        <end position="1384"/>
    </location>
</feature>
<feature type="compositionally biased region" description="Basic and acidic residues" evidence="1">
    <location>
        <begin position="1310"/>
        <end position="1321"/>
    </location>
</feature>
<feature type="compositionally biased region" description="Low complexity" evidence="1">
    <location>
        <begin position="784"/>
        <end position="806"/>
    </location>
</feature>
<feature type="compositionally biased region" description="Basic and acidic residues" evidence="1">
    <location>
        <begin position="699"/>
        <end position="723"/>
    </location>
</feature>
<feature type="compositionally biased region" description="Polar residues" evidence="1">
    <location>
        <begin position="1428"/>
        <end position="1437"/>
    </location>
</feature>
<feature type="compositionally biased region" description="Gly residues" evidence="1">
    <location>
        <begin position="1671"/>
        <end position="1689"/>
    </location>
</feature>
<gene>
    <name evidence="2" type="ORF">MKK02DRAFT_38097</name>
</gene>
<feature type="region of interest" description="Disordered" evidence="1">
    <location>
        <begin position="100"/>
        <end position="119"/>
    </location>
</feature>
<proteinExistence type="predicted"/>
<feature type="compositionally biased region" description="Low complexity" evidence="1">
    <location>
        <begin position="1690"/>
        <end position="1706"/>
    </location>
</feature>
<feature type="compositionally biased region" description="Low complexity" evidence="1">
    <location>
        <begin position="179"/>
        <end position="192"/>
    </location>
</feature>
<keyword evidence="3" id="KW-1185">Reference proteome</keyword>
<feature type="region of interest" description="Disordered" evidence="1">
    <location>
        <begin position="1559"/>
        <end position="1642"/>
    </location>
</feature>
<feature type="compositionally biased region" description="Low complexity" evidence="1">
    <location>
        <begin position="647"/>
        <end position="674"/>
    </location>
</feature>
<feature type="region of interest" description="Disordered" evidence="1">
    <location>
        <begin position="161"/>
        <end position="392"/>
    </location>
</feature>
<feature type="compositionally biased region" description="Low complexity" evidence="1">
    <location>
        <begin position="1210"/>
        <end position="1226"/>
    </location>
</feature>
<feature type="region of interest" description="Disordered" evidence="1">
    <location>
        <begin position="875"/>
        <end position="1032"/>
    </location>
</feature>
<feature type="region of interest" description="Disordered" evidence="1">
    <location>
        <begin position="1044"/>
        <end position="1071"/>
    </location>
</feature>
<feature type="compositionally biased region" description="Low complexity" evidence="1">
    <location>
        <begin position="200"/>
        <end position="209"/>
    </location>
</feature>
<feature type="region of interest" description="Disordered" evidence="1">
    <location>
        <begin position="1086"/>
        <end position="1108"/>
    </location>
</feature>
<evidence type="ECO:0000256" key="1">
    <source>
        <dbReference type="SAM" id="MobiDB-lite"/>
    </source>
</evidence>
<feature type="compositionally biased region" description="Polar residues" evidence="1">
    <location>
        <begin position="1166"/>
        <end position="1182"/>
    </location>
</feature>
<reference evidence="2" key="1">
    <citation type="journal article" date="2022" name="G3 (Bethesda)">
        <title>High quality genome of the basidiomycete yeast Dioszegia hungarica PDD-24b-2 isolated from cloud water.</title>
        <authorList>
            <person name="Jarrige D."/>
            <person name="Haridas S."/>
            <person name="Bleykasten-Grosshans C."/>
            <person name="Joly M."/>
            <person name="Nadalig T."/>
            <person name="Sancelme M."/>
            <person name="Vuilleumier S."/>
            <person name="Grigoriev I.V."/>
            <person name="Amato P."/>
            <person name="Bringel F."/>
        </authorList>
    </citation>
    <scope>NUCLEOTIDE SEQUENCE</scope>
    <source>
        <strain evidence="2">PDD-24b-2</strain>
    </source>
</reference>
<feature type="compositionally biased region" description="Polar residues" evidence="1">
    <location>
        <begin position="316"/>
        <end position="329"/>
    </location>
</feature>
<feature type="region of interest" description="Disordered" evidence="1">
    <location>
        <begin position="405"/>
        <end position="828"/>
    </location>
</feature>
<feature type="compositionally biased region" description="Low complexity" evidence="1">
    <location>
        <begin position="1156"/>
        <end position="1165"/>
    </location>
</feature>
<feature type="compositionally biased region" description="Low complexity" evidence="1">
    <location>
        <begin position="1610"/>
        <end position="1622"/>
    </location>
</feature>
<feature type="compositionally biased region" description="Low complexity" evidence="1">
    <location>
        <begin position="161"/>
        <end position="170"/>
    </location>
</feature>
<protein>
    <submittedName>
        <fullName evidence="2">Uncharacterized protein</fullName>
    </submittedName>
</protein>
<feature type="compositionally biased region" description="Low complexity" evidence="1">
    <location>
        <begin position="966"/>
        <end position="977"/>
    </location>
</feature>
<feature type="compositionally biased region" description="Polar residues" evidence="1">
    <location>
        <begin position="504"/>
        <end position="525"/>
    </location>
</feature>
<feature type="compositionally biased region" description="Low complexity" evidence="1">
    <location>
        <begin position="217"/>
        <end position="226"/>
    </location>
</feature>
<feature type="region of interest" description="Disordered" evidence="1">
    <location>
        <begin position="1139"/>
        <end position="1233"/>
    </location>
</feature>
<evidence type="ECO:0000313" key="2">
    <source>
        <dbReference type="EMBL" id="KAI9633443.1"/>
    </source>
</evidence>
<feature type="compositionally biased region" description="Low complexity" evidence="1">
    <location>
        <begin position="271"/>
        <end position="280"/>
    </location>
</feature>
<feature type="compositionally biased region" description="Pro residues" evidence="1">
    <location>
        <begin position="354"/>
        <end position="370"/>
    </location>
</feature>
<dbReference type="Proteomes" id="UP001164286">
    <property type="component" value="Unassembled WGS sequence"/>
</dbReference>
<evidence type="ECO:0000313" key="3">
    <source>
        <dbReference type="Proteomes" id="UP001164286"/>
    </source>
</evidence>
<feature type="compositionally biased region" description="Basic and acidic residues" evidence="1">
    <location>
        <begin position="45"/>
        <end position="55"/>
    </location>
</feature>
<feature type="compositionally biased region" description="Basic and acidic residues" evidence="1">
    <location>
        <begin position="427"/>
        <end position="442"/>
    </location>
</feature>
<dbReference type="RefSeq" id="XP_052943220.1">
    <property type="nucleotide sequence ID" value="XM_053089925.1"/>
</dbReference>
<organism evidence="2 3">
    <name type="scientific">Dioszegia hungarica</name>
    <dbReference type="NCBI Taxonomy" id="4972"/>
    <lineage>
        <taxon>Eukaryota</taxon>
        <taxon>Fungi</taxon>
        <taxon>Dikarya</taxon>
        <taxon>Basidiomycota</taxon>
        <taxon>Agaricomycotina</taxon>
        <taxon>Tremellomycetes</taxon>
        <taxon>Tremellales</taxon>
        <taxon>Bulleribasidiaceae</taxon>
        <taxon>Dioszegia</taxon>
    </lineage>
</organism>
<name>A0AA38H3F8_9TREE</name>
<accession>A0AA38H3F8</accession>
<feature type="region of interest" description="Disordered" evidence="1">
    <location>
        <begin position="1"/>
        <end position="65"/>
    </location>
</feature>